<feature type="active site" description="Charge relay system" evidence="10 11">
    <location>
        <position position="169"/>
    </location>
</feature>
<accession>A0A371IUM3</accession>
<feature type="active site" description="Charge relay system" evidence="10 11">
    <location>
        <position position="171"/>
    </location>
</feature>
<evidence type="ECO:0000256" key="9">
    <source>
        <dbReference type="ARBA" id="ARBA00064749"/>
    </source>
</evidence>
<comment type="function">
    <text evidence="8 10">Catalyzes the hydrolysis of glutamine to glutamate and ammonia as part of the biosynthesis of pyridoxal 5'-phosphate. The resulting ammonia molecule is channeled to the active site of PdxS.</text>
</comment>
<evidence type="ECO:0000256" key="12">
    <source>
        <dbReference type="PIRSR" id="PIRSR005639-2"/>
    </source>
</evidence>
<evidence type="ECO:0000313" key="13">
    <source>
        <dbReference type="EMBL" id="RDY24190.1"/>
    </source>
</evidence>
<feature type="active site" description="Nucleophile" evidence="10 11">
    <location>
        <position position="78"/>
    </location>
</feature>
<feature type="binding site" evidence="10 12">
    <location>
        <begin position="133"/>
        <end position="134"/>
    </location>
    <ligand>
        <name>L-glutamine</name>
        <dbReference type="ChEBI" id="CHEBI:58359"/>
    </ligand>
</feature>
<evidence type="ECO:0000256" key="2">
    <source>
        <dbReference type="ARBA" id="ARBA00022801"/>
    </source>
</evidence>
<dbReference type="InterPro" id="IPR002161">
    <property type="entry name" value="PdxT/SNO"/>
</dbReference>
<dbReference type="EC" id="3.5.1.2" evidence="10"/>
<evidence type="ECO:0000256" key="3">
    <source>
        <dbReference type="ARBA" id="ARBA00022898"/>
    </source>
</evidence>
<evidence type="ECO:0000313" key="14">
    <source>
        <dbReference type="Proteomes" id="UP000243494"/>
    </source>
</evidence>
<dbReference type="AlphaFoldDB" id="A0A371IUM3"/>
<dbReference type="GO" id="GO:0008614">
    <property type="term" value="P:pyridoxine metabolic process"/>
    <property type="evidence" value="ECO:0007669"/>
    <property type="project" value="TreeGrafter"/>
</dbReference>
<dbReference type="HAMAP" id="MF_01615">
    <property type="entry name" value="PdxT"/>
    <property type="match status" value="1"/>
</dbReference>
<comment type="caution">
    <text evidence="13">The sequence shown here is derived from an EMBL/GenBank/DDBJ whole genome shotgun (WGS) entry which is preliminary data.</text>
</comment>
<dbReference type="GO" id="GO:0004359">
    <property type="term" value="F:glutaminase activity"/>
    <property type="evidence" value="ECO:0007669"/>
    <property type="project" value="UniProtKB-UniRule"/>
</dbReference>
<dbReference type="EC" id="4.3.3.6" evidence="10"/>
<dbReference type="PANTHER" id="PTHR31559:SF0">
    <property type="entry name" value="PYRIDOXAL 5'-PHOSPHATE SYNTHASE SUBUNIT SNO1-RELATED"/>
    <property type="match status" value="1"/>
</dbReference>
<keyword evidence="3 10" id="KW-0663">Pyridoxal phosphate</keyword>
<evidence type="ECO:0000256" key="7">
    <source>
        <dbReference type="ARBA" id="ARBA00049534"/>
    </source>
</evidence>
<dbReference type="Proteomes" id="UP000243494">
    <property type="component" value="Unassembled WGS sequence"/>
</dbReference>
<reference evidence="13 14" key="1">
    <citation type="journal article" date="2017" name="Genome Announc.">
        <title>Draft Genome Sequence of Romboutsia maritimum sp. nov. Strain CCRI-22766(T), Isolated from Coastal Estuarine Mud.</title>
        <authorList>
            <person name="Maheux A.F."/>
            <person name="Boudreau D.K."/>
            <person name="Berube E."/>
            <person name="Boissinot M."/>
            <person name="Raymond F."/>
            <person name="Brodeur S."/>
            <person name="Corbeil J."/>
            <person name="Brightwell G."/>
            <person name="Broda D."/>
            <person name="Omar R.F."/>
            <person name="Bergeron M.G."/>
        </authorList>
    </citation>
    <scope>NUCLEOTIDE SEQUENCE [LARGE SCALE GENOMIC DNA]</scope>
    <source>
        <strain evidence="13 14">CCRI-22766</strain>
    </source>
</reference>
<evidence type="ECO:0000256" key="11">
    <source>
        <dbReference type="PIRSR" id="PIRSR005639-1"/>
    </source>
</evidence>
<comment type="similarity">
    <text evidence="1 10">Belongs to the glutaminase PdxT/SNO family.</text>
</comment>
<comment type="catalytic activity">
    <reaction evidence="6 10">
        <text>aldehydo-D-ribose 5-phosphate + D-glyceraldehyde 3-phosphate + L-glutamine = pyridoxal 5'-phosphate + L-glutamate + phosphate + 3 H2O + H(+)</text>
        <dbReference type="Rhea" id="RHEA:31507"/>
        <dbReference type="ChEBI" id="CHEBI:15377"/>
        <dbReference type="ChEBI" id="CHEBI:15378"/>
        <dbReference type="ChEBI" id="CHEBI:29985"/>
        <dbReference type="ChEBI" id="CHEBI:43474"/>
        <dbReference type="ChEBI" id="CHEBI:58273"/>
        <dbReference type="ChEBI" id="CHEBI:58359"/>
        <dbReference type="ChEBI" id="CHEBI:59776"/>
        <dbReference type="ChEBI" id="CHEBI:597326"/>
        <dbReference type="EC" id="4.3.3.6"/>
    </reaction>
</comment>
<feature type="binding site" evidence="10 12">
    <location>
        <position position="105"/>
    </location>
    <ligand>
        <name>L-glutamine</name>
        <dbReference type="ChEBI" id="CHEBI:58359"/>
    </ligand>
</feature>
<keyword evidence="14" id="KW-1185">Reference proteome</keyword>
<dbReference type="CDD" id="cd01749">
    <property type="entry name" value="GATase1_PB"/>
    <property type="match status" value="1"/>
</dbReference>
<dbReference type="PROSITE" id="PS51130">
    <property type="entry name" value="PDXT_SNO_2"/>
    <property type="match status" value="1"/>
</dbReference>
<evidence type="ECO:0000256" key="6">
    <source>
        <dbReference type="ARBA" id="ARBA00047992"/>
    </source>
</evidence>
<evidence type="ECO:0000256" key="5">
    <source>
        <dbReference type="ARBA" id="ARBA00023239"/>
    </source>
</evidence>
<dbReference type="PROSITE" id="PS01236">
    <property type="entry name" value="PDXT_SNO_1"/>
    <property type="match status" value="1"/>
</dbReference>
<dbReference type="UniPathway" id="UPA00245"/>
<dbReference type="GO" id="GO:0042823">
    <property type="term" value="P:pyridoxal phosphate biosynthetic process"/>
    <property type="evidence" value="ECO:0007669"/>
    <property type="project" value="UniProtKB-UniRule"/>
</dbReference>
<dbReference type="PANTHER" id="PTHR31559">
    <property type="entry name" value="PYRIDOXAL 5'-PHOSPHATE SYNTHASE SUBUNIT SNO"/>
    <property type="match status" value="1"/>
</dbReference>
<dbReference type="SUPFAM" id="SSF52317">
    <property type="entry name" value="Class I glutamine amidotransferase-like"/>
    <property type="match status" value="1"/>
</dbReference>
<feature type="binding site" evidence="10 12">
    <location>
        <begin position="46"/>
        <end position="48"/>
    </location>
    <ligand>
        <name>L-glutamine</name>
        <dbReference type="ChEBI" id="CHEBI:58359"/>
    </ligand>
</feature>
<dbReference type="EMBL" id="NOJZ02000004">
    <property type="protein sequence ID" value="RDY24190.1"/>
    <property type="molecule type" value="Genomic_DNA"/>
</dbReference>
<evidence type="ECO:0000256" key="10">
    <source>
        <dbReference type="HAMAP-Rule" id="MF_01615"/>
    </source>
</evidence>
<dbReference type="PIRSF" id="PIRSF005639">
    <property type="entry name" value="Glut_amidoT_SNO"/>
    <property type="match status" value="1"/>
</dbReference>
<dbReference type="RefSeq" id="WP_095406205.1">
    <property type="nucleotide sequence ID" value="NZ_NOJZ02000004.1"/>
</dbReference>
<dbReference type="GO" id="GO:1903600">
    <property type="term" value="C:glutaminase complex"/>
    <property type="evidence" value="ECO:0007669"/>
    <property type="project" value="TreeGrafter"/>
</dbReference>
<evidence type="ECO:0000256" key="4">
    <source>
        <dbReference type="ARBA" id="ARBA00022962"/>
    </source>
</evidence>
<gene>
    <name evidence="10" type="primary">pdxT</name>
    <name evidence="13" type="ORF">CHF27_003685</name>
</gene>
<dbReference type="OrthoDB" id="9810320at2"/>
<dbReference type="GO" id="GO:0005829">
    <property type="term" value="C:cytosol"/>
    <property type="evidence" value="ECO:0007669"/>
    <property type="project" value="TreeGrafter"/>
</dbReference>
<keyword evidence="4 10" id="KW-0315">Glutamine amidotransferase</keyword>
<keyword evidence="5 10" id="KW-0456">Lyase</keyword>
<dbReference type="NCBIfam" id="TIGR03800">
    <property type="entry name" value="PLP_synth_Pdx2"/>
    <property type="match status" value="1"/>
</dbReference>
<comment type="catalytic activity">
    <reaction evidence="7 10">
        <text>L-glutamine + H2O = L-glutamate + NH4(+)</text>
        <dbReference type="Rhea" id="RHEA:15889"/>
        <dbReference type="ChEBI" id="CHEBI:15377"/>
        <dbReference type="ChEBI" id="CHEBI:28938"/>
        <dbReference type="ChEBI" id="CHEBI:29985"/>
        <dbReference type="ChEBI" id="CHEBI:58359"/>
        <dbReference type="EC" id="3.5.1.2"/>
    </reaction>
</comment>
<dbReference type="PROSITE" id="PS51273">
    <property type="entry name" value="GATASE_TYPE_1"/>
    <property type="match status" value="1"/>
</dbReference>
<dbReference type="FunFam" id="3.40.50.880:FF:000010">
    <property type="entry name" value="uncharacterized protein LOC100176842 isoform X2"/>
    <property type="match status" value="1"/>
</dbReference>
<keyword evidence="2 10" id="KW-0378">Hydrolase</keyword>
<dbReference type="GO" id="GO:0036381">
    <property type="term" value="F:pyridoxal 5'-phosphate synthase (glutamine hydrolysing) activity"/>
    <property type="evidence" value="ECO:0007669"/>
    <property type="project" value="UniProtKB-UniRule"/>
</dbReference>
<name>A0A371IUM3_9FIRM</name>
<dbReference type="Pfam" id="PF01174">
    <property type="entry name" value="SNO"/>
    <property type="match status" value="1"/>
</dbReference>
<evidence type="ECO:0000256" key="8">
    <source>
        <dbReference type="ARBA" id="ARBA00054599"/>
    </source>
</evidence>
<evidence type="ECO:0000256" key="1">
    <source>
        <dbReference type="ARBA" id="ARBA00008345"/>
    </source>
</evidence>
<dbReference type="Gene3D" id="3.40.50.880">
    <property type="match status" value="1"/>
</dbReference>
<organism evidence="13 14">
    <name type="scientific">Romboutsia maritimum</name>
    <dbReference type="NCBI Taxonomy" id="2020948"/>
    <lineage>
        <taxon>Bacteria</taxon>
        <taxon>Bacillati</taxon>
        <taxon>Bacillota</taxon>
        <taxon>Clostridia</taxon>
        <taxon>Peptostreptococcales</taxon>
        <taxon>Peptostreptococcaceae</taxon>
        <taxon>Romboutsia</taxon>
    </lineage>
</organism>
<sequence length="190" mass="21417">MRIGVLAMQGAYKEHINILRQLGIEAIDLRYKEEFENIEGIIIPGGESTSIGKLIKILDIYDVLKDKVLEGMPILGTCAGMIVLAKKIHNQENTHIATMDIEVIRNGYGRQLGSFNTNESVRYIGENIPMVFIRAPYIKSVGKDVEILSVVDDKIVAAKQDNMLVTSFHPELTNNTNVHEYFVKMIKDRQ</sequence>
<dbReference type="InterPro" id="IPR021196">
    <property type="entry name" value="PdxT/SNO_CS"/>
</dbReference>
<dbReference type="GO" id="GO:0006543">
    <property type="term" value="P:L-glutamine catabolic process"/>
    <property type="evidence" value="ECO:0007669"/>
    <property type="project" value="UniProtKB-UniRule"/>
</dbReference>
<comment type="subunit">
    <text evidence="9 10">In the presence of PdxS, forms a dodecamer of heterodimers. Only shows activity in the heterodimer.</text>
</comment>
<dbReference type="InterPro" id="IPR029062">
    <property type="entry name" value="Class_I_gatase-like"/>
</dbReference>
<comment type="pathway">
    <text evidence="10">Cofactor biosynthesis; pyridoxal 5'-phosphate biosynthesis.</text>
</comment>
<protein>
    <recommendedName>
        <fullName evidence="10">Pyridoxal 5'-phosphate synthase subunit PdxT</fullName>
        <ecNumber evidence="10">4.3.3.6</ecNumber>
    </recommendedName>
    <alternativeName>
        <fullName evidence="10">Pdx2</fullName>
    </alternativeName>
    <alternativeName>
        <fullName evidence="10">Pyridoxal 5'-phosphate synthase glutaminase subunit</fullName>
        <ecNumber evidence="10">3.5.1.2</ecNumber>
    </alternativeName>
</protein>
<proteinExistence type="inferred from homology"/>